<dbReference type="InterPro" id="IPR036390">
    <property type="entry name" value="WH_DNA-bd_sf"/>
</dbReference>
<dbReference type="Proteomes" id="UP000595224">
    <property type="component" value="Chromosome"/>
</dbReference>
<dbReference type="AlphaFoldDB" id="A0A7T3V4V4"/>
<evidence type="ECO:0000313" key="2">
    <source>
        <dbReference type="EMBL" id="QQA00534.1"/>
    </source>
</evidence>
<dbReference type="Gene3D" id="1.10.10.10">
    <property type="entry name" value="Winged helix-like DNA-binding domain superfamily/Winged helix DNA-binding domain"/>
    <property type="match status" value="1"/>
</dbReference>
<dbReference type="GO" id="GO:0003700">
    <property type="term" value="F:DNA-binding transcription factor activity"/>
    <property type="evidence" value="ECO:0007669"/>
    <property type="project" value="InterPro"/>
</dbReference>
<dbReference type="SUPFAM" id="SSF46785">
    <property type="entry name" value="Winged helix' DNA-binding domain"/>
    <property type="match status" value="1"/>
</dbReference>
<reference evidence="2 3" key="1">
    <citation type="submission" date="2020-11" db="EMBL/GenBank/DDBJ databases">
        <title>Treponema Peruensis nv. sp., first commensal Treponema isolated from human feces.</title>
        <authorList>
            <person name="Belkhou C."/>
            <person name="Raes J."/>
        </authorList>
    </citation>
    <scope>NUCLEOTIDE SEQUENCE [LARGE SCALE GENOMIC DNA]</scope>
    <source>
        <strain evidence="2 3">RCC2812</strain>
    </source>
</reference>
<dbReference type="InterPro" id="IPR036388">
    <property type="entry name" value="WH-like_DNA-bd_sf"/>
</dbReference>
<name>A0A7T3V4V4_9SPIR</name>
<dbReference type="KEGG" id="tper:IWA51_09695"/>
<proteinExistence type="predicted"/>
<dbReference type="PROSITE" id="PS50995">
    <property type="entry name" value="HTH_MARR_2"/>
    <property type="match status" value="1"/>
</dbReference>
<accession>A0A7T3V4V4</accession>
<dbReference type="RefSeq" id="WP_198442257.1">
    <property type="nucleotide sequence ID" value="NZ_CBCSHE010000009.1"/>
</dbReference>
<evidence type="ECO:0000259" key="1">
    <source>
        <dbReference type="PROSITE" id="PS50995"/>
    </source>
</evidence>
<keyword evidence="3" id="KW-1185">Reference proteome</keyword>
<gene>
    <name evidence="2" type="ORF">IWA51_09695</name>
</gene>
<dbReference type="InterPro" id="IPR000835">
    <property type="entry name" value="HTH_MarR-typ"/>
</dbReference>
<evidence type="ECO:0000313" key="3">
    <source>
        <dbReference type="Proteomes" id="UP000595224"/>
    </source>
</evidence>
<organism evidence="2 3">
    <name type="scientific">Treponema peruense</name>
    <dbReference type="NCBI Taxonomy" id="2787628"/>
    <lineage>
        <taxon>Bacteria</taxon>
        <taxon>Pseudomonadati</taxon>
        <taxon>Spirochaetota</taxon>
        <taxon>Spirochaetia</taxon>
        <taxon>Spirochaetales</taxon>
        <taxon>Treponemataceae</taxon>
        <taxon>Treponema</taxon>
    </lineage>
</organism>
<sequence length="95" mass="11010">MQKEIETFLEVSHPTTNGIIKRLEEKQLVKTEMTIKNGRMSKNVAITEKGIELCTKNDADKNLLENKFGEWLSEDGKNTLRELLLKIYENLESKK</sequence>
<protein>
    <recommendedName>
        <fullName evidence="1">HTH marR-type domain-containing protein</fullName>
    </recommendedName>
</protein>
<dbReference type="EMBL" id="CP064936">
    <property type="protein sequence ID" value="QQA00534.1"/>
    <property type="molecule type" value="Genomic_DNA"/>
</dbReference>
<feature type="domain" description="HTH marR-type" evidence="1">
    <location>
        <begin position="1"/>
        <end position="89"/>
    </location>
</feature>